<evidence type="ECO:0000313" key="3">
    <source>
        <dbReference type="Proteomes" id="UP000266673"/>
    </source>
</evidence>
<dbReference type="InterPro" id="IPR000719">
    <property type="entry name" value="Prot_kinase_dom"/>
</dbReference>
<evidence type="ECO:0000259" key="1">
    <source>
        <dbReference type="PROSITE" id="PS50011"/>
    </source>
</evidence>
<dbReference type="AlphaFoldDB" id="A0A397TSC6"/>
<dbReference type="GO" id="GO:0004672">
    <property type="term" value="F:protein kinase activity"/>
    <property type="evidence" value="ECO:0007669"/>
    <property type="project" value="InterPro"/>
</dbReference>
<feature type="domain" description="Protein kinase" evidence="1">
    <location>
        <begin position="1"/>
        <end position="172"/>
    </location>
</feature>
<keyword evidence="2" id="KW-0418">Kinase</keyword>
<organism evidence="2 3">
    <name type="scientific">Gigaspora rosea</name>
    <dbReference type="NCBI Taxonomy" id="44941"/>
    <lineage>
        <taxon>Eukaryota</taxon>
        <taxon>Fungi</taxon>
        <taxon>Fungi incertae sedis</taxon>
        <taxon>Mucoromycota</taxon>
        <taxon>Glomeromycotina</taxon>
        <taxon>Glomeromycetes</taxon>
        <taxon>Diversisporales</taxon>
        <taxon>Gigasporaceae</taxon>
        <taxon>Gigaspora</taxon>
    </lineage>
</organism>
<comment type="caution">
    <text evidence="2">The sequence shown here is derived from an EMBL/GenBank/DDBJ whole genome shotgun (WGS) entry which is preliminary data.</text>
</comment>
<dbReference type="InterPro" id="IPR001245">
    <property type="entry name" value="Ser-Thr/Tyr_kinase_cat_dom"/>
</dbReference>
<reference evidence="2 3" key="1">
    <citation type="submission" date="2018-06" db="EMBL/GenBank/DDBJ databases">
        <title>Comparative genomics reveals the genomic features of Rhizophagus irregularis, R. cerebriforme, R. diaphanum and Gigaspora rosea, and their symbiotic lifestyle signature.</title>
        <authorList>
            <person name="Morin E."/>
            <person name="San Clemente H."/>
            <person name="Chen E.C.H."/>
            <person name="De La Providencia I."/>
            <person name="Hainaut M."/>
            <person name="Kuo A."/>
            <person name="Kohler A."/>
            <person name="Murat C."/>
            <person name="Tang N."/>
            <person name="Roy S."/>
            <person name="Loubradou J."/>
            <person name="Henrissat B."/>
            <person name="Grigoriev I.V."/>
            <person name="Corradi N."/>
            <person name="Roux C."/>
            <person name="Martin F.M."/>
        </authorList>
    </citation>
    <scope>NUCLEOTIDE SEQUENCE [LARGE SCALE GENOMIC DNA]</scope>
    <source>
        <strain evidence="2 3">DAOM 194757</strain>
    </source>
</reference>
<dbReference type="Pfam" id="PF07714">
    <property type="entry name" value="PK_Tyr_Ser-Thr"/>
    <property type="match status" value="1"/>
</dbReference>
<dbReference type="OrthoDB" id="346907at2759"/>
<dbReference type="GO" id="GO:0005737">
    <property type="term" value="C:cytoplasm"/>
    <property type="evidence" value="ECO:0007669"/>
    <property type="project" value="TreeGrafter"/>
</dbReference>
<dbReference type="InterPro" id="IPR011009">
    <property type="entry name" value="Kinase-like_dom_sf"/>
</dbReference>
<accession>A0A397TSC6</accession>
<dbReference type="PANTHER" id="PTHR23257:SF963">
    <property type="entry name" value="AT08303P"/>
    <property type="match status" value="1"/>
</dbReference>
<sequence>MEWKKKLALLRRISYDLKLIHSQGYVHRDLHSGNVLLDDVYNGYIADLGLSISSNIALKAEANNDKIYGILPYVAPEILDGKPYTKASDIYSFGMIMWEILYGKSVSYDQNDEIKLQLQICYDDLRPSINEDSPQCYIKLMKECWEKEPDERPSAEIICETFADWQDDQEMLLELSKSDEILEKRRYTYNQTYTGAFNGGKFIPYTRSLLNNVL</sequence>
<dbReference type="SUPFAM" id="SSF56112">
    <property type="entry name" value="Protein kinase-like (PK-like)"/>
    <property type="match status" value="1"/>
</dbReference>
<dbReference type="EMBL" id="QKWP01003366">
    <property type="protein sequence ID" value="RIB01052.1"/>
    <property type="molecule type" value="Genomic_DNA"/>
</dbReference>
<keyword evidence="2" id="KW-0808">Transferase</keyword>
<dbReference type="GO" id="GO:0005524">
    <property type="term" value="F:ATP binding"/>
    <property type="evidence" value="ECO:0007669"/>
    <property type="project" value="InterPro"/>
</dbReference>
<protein>
    <submittedName>
        <fullName evidence="2">Kinase-like domain-containing protein</fullName>
    </submittedName>
</protein>
<dbReference type="PROSITE" id="PS50011">
    <property type="entry name" value="PROTEIN_KINASE_DOM"/>
    <property type="match status" value="1"/>
</dbReference>
<keyword evidence="3" id="KW-1185">Reference proteome</keyword>
<name>A0A397TSC6_9GLOM</name>
<dbReference type="PRINTS" id="PR00109">
    <property type="entry name" value="TYRKINASE"/>
</dbReference>
<dbReference type="Proteomes" id="UP000266673">
    <property type="component" value="Unassembled WGS sequence"/>
</dbReference>
<gene>
    <name evidence="2" type="ORF">C2G38_1993496</name>
</gene>
<dbReference type="GO" id="GO:0007165">
    <property type="term" value="P:signal transduction"/>
    <property type="evidence" value="ECO:0007669"/>
    <property type="project" value="TreeGrafter"/>
</dbReference>
<proteinExistence type="predicted"/>
<dbReference type="STRING" id="44941.A0A397TSC6"/>
<dbReference type="PANTHER" id="PTHR23257">
    <property type="entry name" value="SERINE-THREONINE PROTEIN KINASE"/>
    <property type="match status" value="1"/>
</dbReference>
<dbReference type="Gene3D" id="1.10.510.10">
    <property type="entry name" value="Transferase(Phosphotransferase) domain 1"/>
    <property type="match status" value="1"/>
</dbReference>
<dbReference type="InterPro" id="IPR050167">
    <property type="entry name" value="Ser_Thr_protein_kinase"/>
</dbReference>
<evidence type="ECO:0000313" key="2">
    <source>
        <dbReference type="EMBL" id="RIB01052.1"/>
    </source>
</evidence>